<organism evidence="1 2">
    <name type="scientific">Echinococcus granulosus</name>
    <name type="common">Hydatid tapeworm</name>
    <dbReference type="NCBI Taxonomy" id="6210"/>
    <lineage>
        <taxon>Eukaryota</taxon>
        <taxon>Metazoa</taxon>
        <taxon>Spiralia</taxon>
        <taxon>Lophotrochozoa</taxon>
        <taxon>Platyhelminthes</taxon>
        <taxon>Cestoda</taxon>
        <taxon>Eucestoda</taxon>
        <taxon>Cyclophyllidea</taxon>
        <taxon>Taeniidae</taxon>
        <taxon>Echinococcus</taxon>
        <taxon>Echinococcus granulosus group</taxon>
    </lineage>
</organism>
<dbReference type="AlphaFoldDB" id="W6V554"/>
<accession>W6V554</accession>
<sequence length="152" mass="17240">MRIIVAAFDQLPTARVSTVDIMPHTHRPITSSIGTISFMISHQGHSRNEIAFVHQPVHTRHHKENIVNGTLTPTLPLTYNPPTHPPTYLPTHTRTNTYIRVHVCMPSFVGVKWSKRYSVLEDVAQPIFLVRRPINFAYDSISTAAMKFASMQ</sequence>
<dbReference type="RefSeq" id="XP_024352585.1">
    <property type="nucleotide sequence ID" value="XM_024492928.1"/>
</dbReference>
<dbReference type="CTD" id="36339394"/>
<dbReference type="Proteomes" id="UP000019149">
    <property type="component" value="Unassembled WGS sequence"/>
</dbReference>
<dbReference type="GeneID" id="36339394"/>
<reference evidence="1 2" key="1">
    <citation type="journal article" date="2013" name="Nat. Genet.">
        <title>The genome of the hydatid tapeworm Echinococcus granulosus.</title>
        <authorList>
            <person name="Zheng H."/>
            <person name="Zhang W."/>
            <person name="Zhang L."/>
            <person name="Zhang Z."/>
            <person name="Li J."/>
            <person name="Lu G."/>
            <person name="Zhu Y."/>
            <person name="Wang Y."/>
            <person name="Huang Y."/>
            <person name="Liu J."/>
            <person name="Kang H."/>
            <person name="Chen J."/>
            <person name="Wang L."/>
            <person name="Chen A."/>
            <person name="Yu S."/>
            <person name="Gao Z."/>
            <person name="Jin L."/>
            <person name="Gu W."/>
            <person name="Wang Z."/>
            <person name="Zhao L."/>
            <person name="Shi B."/>
            <person name="Wen H."/>
            <person name="Lin R."/>
            <person name="Jones M.K."/>
            <person name="Brejova B."/>
            <person name="Vinar T."/>
            <person name="Zhao G."/>
            <person name="McManus D.P."/>
            <person name="Chen Z."/>
            <person name="Zhou Y."/>
            <person name="Wang S."/>
        </authorList>
    </citation>
    <scope>NUCLEOTIDE SEQUENCE [LARGE SCALE GENOMIC DNA]</scope>
</reference>
<evidence type="ECO:0000313" key="2">
    <source>
        <dbReference type="Proteomes" id="UP000019149"/>
    </source>
</evidence>
<evidence type="ECO:0000313" key="1">
    <source>
        <dbReference type="EMBL" id="EUB61389.1"/>
    </source>
</evidence>
<keyword evidence="2" id="KW-1185">Reference proteome</keyword>
<gene>
    <name evidence="1" type="ORF">EGR_03679</name>
</gene>
<dbReference type="EMBL" id="APAU02000020">
    <property type="protein sequence ID" value="EUB61389.1"/>
    <property type="molecule type" value="Genomic_DNA"/>
</dbReference>
<protein>
    <submittedName>
        <fullName evidence="1">Uncharacterized protein</fullName>
    </submittedName>
</protein>
<dbReference type="KEGG" id="egl:EGR_03679"/>
<name>W6V554_ECHGR</name>
<comment type="caution">
    <text evidence="1">The sequence shown here is derived from an EMBL/GenBank/DDBJ whole genome shotgun (WGS) entry which is preliminary data.</text>
</comment>
<proteinExistence type="predicted"/>